<protein>
    <submittedName>
        <fullName evidence="5">Molybdate ABC transporter substrate-binding protein</fullName>
    </submittedName>
</protein>
<keyword evidence="6" id="KW-1185">Reference proteome</keyword>
<feature type="chain" id="PRO_5045613328" evidence="4">
    <location>
        <begin position="21"/>
        <end position="249"/>
    </location>
</feature>
<name>A0ABV8QKZ9_9GAMM</name>
<proteinExistence type="inferred from homology"/>
<dbReference type="NCBIfam" id="TIGR01256">
    <property type="entry name" value="modA"/>
    <property type="match status" value="1"/>
</dbReference>
<evidence type="ECO:0000256" key="4">
    <source>
        <dbReference type="SAM" id="SignalP"/>
    </source>
</evidence>
<dbReference type="Gene3D" id="3.40.190.10">
    <property type="entry name" value="Periplasmic binding protein-like II"/>
    <property type="match status" value="2"/>
</dbReference>
<evidence type="ECO:0000313" key="5">
    <source>
        <dbReference type="EMBL" id="MFC4260881.1"/>
    </source>
</evidence>
<feature type="signal peptide" evidence="4">
    <location>
        <begin position="1"/>
        <end position="20"/>
    </location>
</feature>
<dbReference type="CDD" id="cd13539">
    <property type="entry name" value="PBP2_AvModA"/>
    <property type="match status" value="1"/>
</dbReference>
<dbReference type="InterPro" id="IPR044084">
    <property type="entry name" value="AvModA-like_subst-bd"/>
</dbReference>
<evidence type="ECO:0000313" key="6">
    <source>
        <dbReference type="Proteomes" id="UP001595798"/>
    </source>
</evidence>
<comment type="similarity">
    <text evidence="1">Belongs to the bacterial solute-binding protein ModA family.</text>
</comment>
<evidence type="ECO:0000256" key="2">
    <source>
        <dbReference type="ARBA" id="ARBA00022723"/>
    </source>
</evidence>
<dbReference type="InterPro" id="IPR050682">
    <property type="entry name" value="ModA/WtpA"/>
</dbReference>
<keyword evidence="3 4" id="KW-0732">Signal</keyword>
<dbReference type="EMBL" id="JBHSDI010000061">
    <property type="protein sequence ID" value="MFC4260881.1"/>
    <property type="molecule type" value="Genomic_DNA"/>
</dbReference>
<dbReference type="PANTHER" id="PTHR30632:SF14">
    <property type="entry name" value="TUNGSTATE_MOLYBDATE_CHROMATE-BINDING PROTEIN MODA"/>
    <property type="match status" value="1"/>
</dbReference>
<organism evidence="5 6">
    <name type="scientific">Marinobacter lacisalsi</name>
    <dbReference type="NCBI Taxonomy" id="475979"/>
    <lineage>
        <taxon>Bacteria</taxon>
        <taxon>Pseudomonadati</taxon>
        <taxon>Pseudomonadota</taxon>
        <taxon>Gammaproteobacteria</taxon>
        <taxon>Pseudomonadales</taxon>
        <taxon>Marinobacteraceae</taxon>
        <taxon>Marinobacter</taxon>
    </lineage>
</organism>
<reference evidence="6" key="1">
    <citation type="journal article" date="2019" name="Int. J. Syst. Evol. Microbiol.">
        <title>The Global Catalogue of Microorganisms (GCM) 10K type strain sequencing project: providing services to taxonomists for standard genome sequencing and annotation.</title>
        <authorList>
            <consortium name="The Broad Institute Genomics Platform"/>
            <consortium name="The Broad Institute Genome Sequencing Center for Infectious Disease"/>
            <person name="Wu L."/>
            <person name="Ma J."/>
        </authorList>
    </citation>
    <scope>NUCLEOTIDE SEQUENCE [LARGE SCALE GENOMIC DNA]</scope>
    <source>
        <strain evidence="6">CECT 7297</strain>
    </source>
</reference>
<accession>A0ABV8QKZ9</accession>
<gene>
    <name evidence="5" type="primary">modA</name>
    <name evidence="5" type="ORF">ACFOZ5_17825</name>
</gene>
<evidence type="ECO:0000256" key="3">
    <source>
        <dbReference type="ARBA" id="ARBA00022729"/>
    </source>
</evidence>
<dbReference type="PANTHER" id="PTHR30632">
    <property type="entry name" value="MOLYBDATE-BINDING PERIPLASMIC PROTEIN"/>
    <property type="match status" value="1"/>
</dbReference>
<dbReference type="Pfam" id="PF13531">
    <property type="entry name" value="SBP_bac_11"/>
    <property type="match status" value="1"/>
</dbReference>
<dbReference type="InterPro" id="IPR005950">
    <property type="entry name" value="ModA"/>
</dbReference>
<comment type="caution">
    <text evidence="5">The sequence shown here is derived from an EMBL/GenBank/DDBJ whole genome shotgun (WGS) entry which is preliminary data.</text>
</comment>
<keyword evidence="2" id="KW-0479">Metal-binding</keyword>
<sequence length="249" mass="27044">MRIVLLWGLLALLTTGPAHALTVAAASSLRLVMPELEEAFREQSPETDIRVIFGASGKLATQIVNGAPYDVFLSADTAYTEQLVRLGSAASDPEVYAVGRLVLWHADPQREALTPADLGGESIRRIAIAQPRHAPYGQRAQEALQSLGLWQDLREKLVYGENIGQTAAMVESGAADAGLIAWSLTFAPELAGRPFTLIDGDLHEPLAMAMVVTRRGADQPEAHRFRDFLQSAEAGAILRRYGFESPDRE</sequence>
<evidence type="ECO:0000256" key="1">
    <source>
        <dbReference type="ARBA" id="ARBA00009175"/>
    </source>
</evidence>
<dbReference type="PIRSF" id="PIRSF004846">
    <property type="entry name" value="ModA"/>
    <property type="match status" value="1"/>
</dbReference>
<dbReference type="Proteomes" id="UP001595798">
    <property type="component" value="Unassembled WGS sequence"/>
</dbReference>
<dbReference type="RefSeq" id="WP_379889850.1">
    <property type="nucleotide sequence ID" value="NZ_JBHSDI010000061.1"/>
</dbReference>
<dbReference type="SUPFAM" id="SSF53850">
    <property type="entry name" value="Periplasmic binding protein-like II"/>
    <property type="match status" value="1"/>
</dbReference>